<dbReference type="InterPro" id="IPR027413">
    <property type="entry name" value="GROEL-like_equatorial_sf"/>
</dbReference>
<proteinExistence type="inferred from homology"/>
<evidence type="ECO:0000256" key="3">
    <source>
        <dbReference type="HAMAP-Rule" id="MF_00600"/>
    </source>
</evidence>
<evidence type="ECO:0000256" key="2">
    <source>
        <dbReference type="ARBA" id="ARBA00023186"/>
    </source>
</evidence>
<dbReference type="GO" id="GO:0005737">
    <property type="term" value="C:cytoplasm"/>
    <property type="evidence" value="ECO:0007669"/>
    <property type="project" value="UniProtKB-SubCell"/>
</dbReference>
<dbReference type="FunFam" id="3.50.7.10:FF:000001">
    <property type="entry name" value="60 kDa chaperonin"/>
    <property type="match status" value="1"/>
</dbReference>
<dbReference type="GO" id="GO:0042026">
    <property type="term" value="P:protein refolding"/>
    <property type="evidence" value="ECO:0007669"/>
    <property type="project" value="UniProtKB-UniRule"/>
</dbReference>
<dbReference type="InterPro" id="IPR001844">
    <property type="entry name" value="Cpn60/GroEL"/>
</dbReference>
<comment type="similarity">
    <text evidence="1 3 4">Belongs to the chaperonin (HSP60) family.</text>
</comment>
<reference evidence="8" key="1">
    <citation type="submission" date="2017-09" db="EMBL/GenBank/DDBJ databases">
        <title>Depth-based differentiation of microbial function through sediment-hosted aquifers and enrichment of novel symbionts in the deep terrestrial subsurface.</title>
        <authorList>
            <person name="Probst A.J."/>
            <person name="Ladd B."/>
            <person name="Jarett J.K."/>
            <person name="Geller-Mcgrath D.E."/>
            <person name="Sieber C.M.K."/>
            <person name="Emerson J.B."/>
            <person name="Anantharaman K."/>
            <person name="Thomas B.C."/>
            <person name="Malmstrom R."/>
            <person name="Stieglmeier M."/>
            <person name="Klingl A."/>
            <person name="Woyke T."/>
            <person name="Ryan C.M."/>
            <person name="Banfield J.F."/>
        </authorList>
    </citation>
    <scope>NUCLEOTIDE SEQUENCE [LARGE SCALE GENOMIC DNA]</scope>
</reference>
<dbReference type="Pfam" id="PF00118">
    <property type="entry name" value="Cpn60_TCP1"/>
    <property type="match status" value="1"/>
</dbReference>
<dbReference type="NCBIfam" id="TIGR02348">
    <property type="entry name" value="GroEL"/>
    <property type="match status" value="1"/>
</dbReference>
<comment type="function">
    <text evidence="3 5">Together with its co-chaperonin GroES, plays an essential role in assisting protein folding. The GroEL-GroES system forms a nano-cage that allows encapsulation of the non-native substrate proteins and provides a physical environment optimized to promote and accelerate protein folding.</text>
</comment>
<dbReference type="NCBIfam" id="NF009489">
    <property type="entry name" value="PRK12851.1"/>
    <property type="match status" value="1"/>
</dbReference>
<evidence type="ECO:0000256" key="6">
    <source>
        <dbReference type="SAM" id="MobiDB-lite"/>
    </source>
</evidence>
<comment type="subunit">
    <text evidence="3 5">Forms a cylinder of 14 subunits composed of two heptameric rings stacked back-to-back. Interacts with the co-chaperonin GroES.</text>
</comment>
<protein>
    <recommendedName>
        <fullName evidence="3">Chaperonin GroEL</fullName>
        <ecNumber evidence="3">5.6.1.7</ecNumber>
    </recommendedName>
    <alternativeName>
        <fullName evidence="3">60 kDa chaperonin</fullName>
    </alternativeName>
    <alternativeName>
        <fullName evidence="3">Chaperonin-60</fullName>
        <shortName evidence="3">Cpn60</shortName>
    </alternativeName>
</protein>
<dbReference type="CDD" id="cd03344">
    <property type="entry name" value="GroEL"/>
    <property type="match status" value="1"/>
</dbReference>
<keyword evidence="2 3" id="KW-0143">Chaperone</keyword>
<dbReference type="GO" id="GO:0140662">
    <property type="term" value="F:ATP-dependent protein folding chaperone"/>
    <property type="evidence" value="ECO:0007669"/>
    <property type="project" value="InterPro"/>
</dbReference>
<dbReference type="InterPro" id="IPR027409">
    <property type="entry name" value="GroEL-like_apical_dom_sf"/>
</dbReference>
<comment type="subcellular location">
    <subcellularLocation>
        <location evidence="3">Cytoplasm</location>
    </subcellularLocation>
</comment>
<feature type="binding site" evidence="3">
    <location>
        <position position="493"/>
    </location>
    <ligand>
        <name>ATP</name>
        <dbReference type="ChEBI" id="CHEBI:30616"/>
    </ligand>
</feature>
<dbReference type="SUPFAM" id="SSF48592">
    <property type="entry name" value="GroEL equatorial domain-like"/>
    <property type="match status" value="1"/>
</dbReference>
<comment type="caution">
    <text evidence="7">The sequence shown here is derived from an EMBL/GenBank/DDBJ whole genome shotgun (WGS) entry which is preliminary data.</text>
</comment>
<dbReference type="Gene3D" id="1.10.560.10">
    <property type="entry name" value="GroEL-like equatorial domain"/>
    <property type="match status" value="1"/>
</dbReference>
<feature type="binding site" evidence="3">
    <location>
        <begin position="87"/>
        <end position="91"/>
    </location>
    <ligand>
        <name>ATP</name>
        <dbReference type="ChEBI" id="CHEBI:30616"/>
    </ligand>
</feature>
<dbReference type="Gene3D" id="3.30.260.10">
    <property type="entry name" value="TCP-1-like chaperonin intermediate domain"/>
    <property type="match status" value="1"/>
</dbReference>
<dbReference type="SUPFAM" id="SSF54849">
    <property type="entry name" value="GroEL-intermediate domain like"/>
    <property type="match status" value="1"/>
</dbReference>
<evidence type="ECO:0000256" key="4">
    <source>
        <dbReference type="RuleBase" id="RU000418"/>
    </source>
</evidence>
<dbReference type="GO" id="GO:0051082">
    <property type="term" value="F:unfolded protein binding"/>
    <property type="evidence" value="ECO:0007669"/>
    <property type="project" value="UniProtKB-UniRule"/>
</dbReference>
<sequence length="543" mass="58282">MSAKKVIYGEEARKKLKEGVDIIALAVRTTLGPKGRNVAISSSFGSPTVTHDGVSVAKEVEVKDPFVNMGVQLVREASSKTNDVAGDGTTTAMVLAQALVDEGMKNIAAGVNPMVLRKGFHKAADLLVEELKQMKRDVSTKEEKSQVATISAADSEIGGLIADALDKVGNEGVVTVEESRGLAFEIDYREGMVFDKGYVSSYFVTDTQAMEAVVENPVILITDQKISSLSEFLPTLENIVKQSKSLVIIAEDIEGEALATLVVNKLRGTFNILSVKAPGFGDRRKAMLEDIAALTGGVVISEEVGRKLESVQMEDLGHADRIIATKDETTIVGGKGSKEMIDGRVAQIRQEMENSTSDYDKEKLQERLAKLAGGVAVLGVGAATEVEMKEKKHRVEDAVNATKAAIEEGIIPGGEVAVVKARKVLVQHFDDDDGVAYKIVYKAMEAPLRHLVKNAGQDDGWILKEIEKSEQTDFGFNVMTEQFGSMFEAGIIDPLKVTRSAIQNAVSVAVNILTTDALIAEDEDDKKEDMSAAGMGGGMPGMM</sequence>
<dbReference type="NCBIfam" id="NF000592">
    <property type="entry name" value="PRK00013.1"/>
    <property type="match status" value="1"/>
</dbReference>
<feature type="binding site" evidence="3">
    <location>
        <begin position="30"/>
        <end position="33"/>
    </location>
    <ligand>
        <name>ATP</name>
        <dbReference type="ChEBI" id="CHEBI:30616"/>
    </ligand>
</feature>
<dbReference type="PANTHER" id="PTHR45633">
    <property type="entry name" value="60 KDA HEAT SHOCK PROTEIN, MITOCHONDRIAL"/>
    <property type="match status" value="1"/>
</dbReference>
<dbReference type="HAMAP" id="MF_00600">
    <property type="entry name" value="CH60"/>
    <property type="match status" value="1"/>
</dbReference>
<keyword evidence="3" id="KW-0547">Nucleotide-binding</keyword>
<feature type="binding site" evidence="3">
    <location>
        <position position="414"/>
    </location>
    <ligand>
        <name>ATP</name>
        <dbReference type="ChEBI" id="CHEBI:30616"/>
    </ligand>
</feature>
<dbReference type="InterPro" id="IPR027410">
    <property type="entry name" value="TCP-1-like_intermed_sf"/>
</dbReference>
<evidence type="ECO:0000313" key="7">
    <source>
        <dbReference type="EMBL" id="PIZ46184.1"/>
    </source>
</evidence>
<keyword evidence="3" id="KW-0413">Isomerase</keyword>
<dbReference type="EC" id="5.6.1.7" evidence="3"/>
<dbReference type="PRINTS" id="PR00298">
    <property type="entry name" value="CHAPERONIN60"/>
</dbReference>
<keyword evidence="3" id="KW-0067">ATP-binding</keyword>
<dbReference type="AlphaFoldDB" id="A0A2M7TJ94"/>
<name>A0A2M7TJ94_UNCKA</name>
<evidence type="ECO:0000313" key="8">
    <source>
        <dbReference type="Proteomes" id="UP000228920"/>
    </source>
</evidence>
<feature type="region of interest" description="Disordered" evidence="6">
    <location>
        <begin position="524"/>
        <end position="543"/>
    </location>
</feature>
<comment type="caution">
    <text evidence="3">Lacks conserved residue(s) required for the propagation of feature annotation.</text>
</comment>
<dbReference type="GO" id="GO:0016853">
    <property type="term" value="F:isomerase activity"/>
    <property type="evidence" value="ECO:0007669"/>
    <property type="project" value="UniProtKB-KW"/>
</dbReference>
<accession>A0A2M7TJ94</accession>
<organism evidence="7 8">
    <name type="scientific">candidate division WWE3 bacterium CG_4_10_14_0_2_um_filter_41_14</name>
    <dbReference type="NCBI Taxonomy" id="1975072"/>
    <lineage>
        <taxon>Bacteria</taxon>
        <taxon>Katanobacteria</taxon>
    </lineage>
</organism>
<dbReference type="NCBIfam" id="NF009487">
    <property type="entry name" value="PRK12849.1"/>
    <property type="match status" value="1"/>
</dbReference>
<dbReference type="GO" id="GO:0005524">
    <property type="term" value="F:ATP binding"/>
    <property type="evidence" value="ECO:0007669"/>
    <property type="project" value="UniProtKB-UniRule"/>
</dbReference>
<dbReference type="Gene3D" id="3.50.7.10">
    <property type="entry name" value="GroEL"/>
    <property type="match status" value="1"/>
</dbReference>
<evidence type="ECO:0000256" key="5">
    <source>
        <dbReference type="RuleBase" id="RU000419"/>
    </source>
</evidence>
<evidence type="ECO:0000256" key="1">
    <source>
        <dbReference type="ARBA" id="ARBA00006607"/>
    </source>
</evidence>
<gene>
    <name evidence="3 7" type="primary">groL</name>
    <name evidence="3" type="synonym">groEL</name>
    <name evidence="7" type="ORF">COY32_03840</name>
</gene>
<dbReference type="SUPFAM" id="SSF52029">
    <property type="entry name" value="GroEL apical domain-like"/>
    <property type="match status" value="1"/>
</dbReference>
<dbReference type="EMBL" id="PFNL01000110">
    <property type="protein sequence ID" value="PIZ46184.1"/>
    <property type="molecule type" value="Genomic_DNA"/>
</dbReference>
<keyword evidence="3" id="KW-0963">Cytoplasm</keyword>
<dbReference type="NCBIfam" id="NF009488">
    <property type="entry name" value="PRK12850.1"/>
    <property type="match status" value="1"/>
</dbReference>
<dbReference type="Proteomes" id="UP000228920">
    <property type="component" value="Unassembled WGS sequence"/>
</dbReference>
<feature type="compositionally biased region" description="Gly residues" evidence="6">
    <location>
        <begin position="534"/>
        <end position="543"/>
    </location>
</feature>
<dbReference type="InterPro" id="IPR002423">
    <property type="entry name" value="Cpn60/GroEL/TCP-1"/>
</dbReference>